<sequence>MLQEAASAPAPAESWLGPVAPRSFRRLALYYVLSWMFAAAFWLGLLLALGLVFMTSPVLLAYRGPLRRRRVLYKAVALLWEHDIAIANMVLATPLRPISHWDLYCESIASSVAYFALWKGLCVWLLATTPVLLLALDVQTLPPLRTDLQLFLDDPHPLVYRAGVLAYCALGLYVCDLLASAMVVVTSKVYGRVFEAAEAFQHDLSTVTIEAPVLPSTALTTYSQRSQTQQARCDTEATPSKTLHWSLPPSAPTPPAFDKAWPPHSVQDDETNDHEADVVQDFAKPPRRRLNIGRILATSAMPPSPPSTTYDRLSPAVVRAARPYDPLSPPAELSREARQGVFRALPTTPSAADVHFAAYGPLCVGLAPFSLDVWAFASQQRDDVHVEATTESCRALSREVLLSRVTRGTLVHVSLDALPEGFALLSETASHTFVWHGDMEHVSFPLQATAPQTGHVLFTCTIIIGHRVKTLRTYILSHPSHGDDEANVQLLESTMEVQEAGGYMEIAYTDLKIKELVGAGASGDAYRASYRGQEVVVKMLRQSAFGDKQDAIVQEFQHEAAVLDKFGKHPRIVPFIGACSDPAFPLSLVTAYVPHGSLEAHRSHLSSLQKDLVLADMAAATATIHAAGFVHRDLAARNCLVDSAQRGVLADFGLCRRVSSLGGAFVQEGVGPLKYMAPETLTPPYTFTPRSDAFAFGVMIWETLTEASPFASISPLQAAVRVLEGERLPTFDLRPRHQALLQACFEADPMRRPSMEEIYAVLLEPDASPSAGALESPIMVRRTARAAAV</sequence>
<dbReference type="InParanoid" id="T0SFH8"/>
<feature type="domain" description="Protein kinase" evidence="3">
    <location>
        <begin position="511"/>
        <end position="762"/>
    </location>
</feature>
<dbReference type="VEuPathDB" id="FungiDB:SDRG_01682"/>
<dbReference type="OrthoDB" id="60655at2759"/>
<dbReference type="Proteomes" id="UP000030762">
    <property type="component" value="Unassembled WGS sequence"/>
</dbReference>
<dbReference type="InterPro" id="IPR008266">
    <property type="entry name" value="Tyr_kinase_AS"/>
</dbReference>
<evidence type="ECO:0000313" key="5">
    <source>
        <dbReference type="Proteomes" id="UP000030762"/>
    </source>
</evidence>
<dbReference type="AlphaFoldDB" id="T0SFH8"/>
<accession>T0SFH8</accession>
<dbReference type="PROSITE" id="PS50011">
    <property type="entry name" value="PROTEIN_KINASE_DOM"/>
    <property type="match status" value="1"/>
</dbReference>
<dbReference type="InterPro" id="IPR017441">
    <property type="entry name" value="Protein_kinase_ATP_BS"/>
</dbReference>
<dbReference type="InterPro" id="IPR051681">
    <property type="entry name" value="Ser/Thr_Kinases-Pseudokinases"/>
</dbReference>
<dbReference type="GO" id="GO:0004713">
    <property type="term" value="F:protein tyrosine kinase activity"/>
    <property type="evidence" value="ECO:0007669"/>
    <property type="project" value="InterPro"/>
</dbReference>
<dbReference type="InterPro" id="IPR001245">
    <property type="entry name" value="Ser-Thr/Tyr_kinase_cat_dom"/>
</dbReference>
<keyword evidence="1" id="KW-0547">Nucleotide-binding</keyword>
<keyword evidence="2" id="KW-1133">Transmembrane helix</keyword>
<dbReference type="SMART" id="SM00219">
    <property type="entry name" value="TyrKc"/>
    <property type="match status" value="1"/>
</dbReference>
<proteinExistence type="predicted"/>
<dbReference type="PROSITE" id="PS00109">
    <property type="entry name" value="PROTEIN_KINASE_TYR"/>
    <property type="match status" value="1"/>
</dbReference>
<feature type="transmembrane region" description="Helical" evidence="2">
    <location>
        <begin position="112"/>
        <end position="137"/>
    </location>
</feature>
<dbReference type="GeneID" id="19942409"/>
<evidence type="ECO:0000256" key="1">
    <source>
        <dbReference type="PROSITE-ProRule" id="PRU10141"/>
    </source>
</evidence>
<keyword evidence="4" id="KW-0808">Transferase</keyword>
<keyword evidence="2" id="KW-0472">Membrane</keyword>
<reference evidence="4 5" key="1">
    <citation type="submission" date="2012-04" db="EMBL/GenBank/DDBJ databases">
        <title>The Genome Sequence of Saprolegnia declina VS20.</title>
        <authorList>
            <consortium name="The Broad Institute Genome Sequencing Platform"/>
            <person name="Russ C."/>
            <person name="Nusbaum C."/>
            <person name="Tyler B."/>
            <person name="van West P."/>
            <person name="Dieguez-Uribeondo J."/>
            <person name="de Bruijn I."/>
            <person name="Tripathy S."/>
            <person name="Jiang R."/>
            <person name="Young S.K."/>
            <person name="Zeng Q."/>
            <person name="Gargeya S."/>
            <person name="Fitzgerald M."/>
            <person name="Haas B."/>
            <person name="Abouelleil A."/>
            <person name="Alvarado L."/>
            <person name="Arachchi H.M."/>
            <person name="Berlin A."/>
            <person name="Chapman S.B."/>
            <person name="Goldberg J."/>
            <person name="Griggs A."/>
            <person name="Gujja S."/>
            <person name="Hansen M."/>
            <person name="Howarth C."/>
            <person name="Imamovic A."/>
            <person name="Larimer J."/>
            <person name="McCowen C."/>
            <person name="Montmayeur A."/>
            <person name="Murphy C."/>
            <person name="Neiman D."/>
            <person name="Pearson M."/>
            <person name="Priest M."/>
            <person name="Roberts A."/>
            <person name="Saif S."/>
            <person name="Shea T."/>
            <person name="Sisk P."/>
            <person name="Sykes S."/>
            <person name="Wortman J."/>
            <person name="Nusbaum C."/>
            <person name="Birren B."/>
        </authorList>
    </citation>
    <scope>NUCLEOTIDE SEQUENCE [LARGE SCALE GENOMIC DNA]</scope>
    <source>
        <strain evidence="4 5">VS20</strain>
    </source>
</reference>
<dbReference type="EMBL" id="JH767134">
    <property type="protein sequence ID" value="EQC41727.1"/>
    <property type="molecule type" value="Genomic_DNA"/>
</dbReference>
<dbReference type="SUPFAM" id="SSF56112">
    <property type="entry name" value="Protein kinase-like (PK-like)"/>
    <property type="match status" value="1"/>
</dbReference>
<evidence type="ECO:0000259" key="3">
    <source>
        <dbReference type="PROSITE" id="PS50011"/>
    </source>
</evidence>
<keyword evidence="2" id="KW-0812">Transmembrane</keyword>
<dbReference type="GO" id="GO:0005524">
    <property type="term" value="F:ATP binding"/>
    <property type="evidence" value="ECO:0007669"/>
    <property type="project" value="UniProtKB-UniRule"/>
</dbReference>
<keyword evidence="4" id="KW-0723">Serine/threonine-protein kinase</keyword>
<dbReference type="InterPro" id="IPR020635">
    <property type="entry name" value="Tyr_kinase_cat_dom"/>
</dbReference>
<dbReference type="InterPro" id="IPR011009">
    <property type="entry name" value="Kinase-like_dom_sf"/>
</dbReference>
<dbReference type="Gene3D" id="1.10.510.10">
    <property type="entry name" value="Transferase(Phosphotransferase) domain 1"/>
    <property type="match status" value="1"/>
</dbReference>
<dbReference type="Pfam" id="PF07714">
    <property type="entry name" value="PK_Tyr_Ser-Thr"/>
    <property type="match status" value="1"/>
</dbReference>
<keyword evidence="5" id="KW-1185">Reference proteome</keyword>
<evidence type="ECO:0000256" key="2">
    <source>
        <dbReference type="SAM" id="Phobius"/>
    </source>
</evidence>
<dbReference type="RefSeq" id="XP_008605441.1">
    <property type="nucleotide sequence ID" value="XM_008607219.1"/>
</dbReference>
<dbReference type="InterPro" id="IPR000719">
    <property type="entry name" value="Prot_kinase_dom"/>
</dbReference>
<dbReference type="OMA" id="LRPISHW"/>
<keyword evidence="1" id="KW-0067">ATP-binding</keyword>
<evidence type="ECO:0000313" key="4">
    <source>
        <dbReference type="EMBL" id="EQC41727.1"/>
    </source>
</evidence>
<dbReference type="STRING" id="1156394.T0SFH8"/>
<name>T0SFH8_SAPDV</name>
<feature type="transmembrane region" description="Helical" evidence="2">
    <location>
        <begin position="28"/>
        <end position="59"/>
    </location>
</feature>
<organism evidence="4 5">
    <name type="scientific">Saprolegnia diclina (strain VS20)</name>
    <dbReference type="NCBI Taxonomy" id="1156394"/>
    <lineage>
        <taxon>Eukaryota</taxon>
        <taxon>Sar</taxon>
        <taxon>Stramenopiles</taxon>
        <taxon>Oomycota</taxon>
        <taxon>Saprolegniomycetes</taxon>
        <taxon>Saprolegniales</taxon>
        <taxon>Saprolegniaceae</taxon>
        <taxon>Saprolegnia</taxon>
    </lineage>
</organism>
<feature type="transmembrane region" description="Helical" evidence="2">
    <location>
        <begin position="158"/>
        <end position="185"/>
    </location>
</feature>
<protein>
    <submittedName>
        <fullName evidence="4">Serine/threonine protein kinase</fullName>
    </submittedName>
</protein>
<keyword evidence="4" id="KW-0418">Kinase</keyword>
<gene>
    <name evidence="4" type="ORF">SDRG_01682</name>
</gene>
<dbReference type="Gene3D" id="3.30.200.20">
    <property type="entry name" value="Phosphorylase Kinase, domain 1"/>
    <property type="match status" value="1"/>
</dbReference>
<feature type="binding site" evidence="1">
    <location>
        <position position="538"/>
    </location>
    <ligand>
        <name>ATP</name>
        <dbReference type="ChEBI" id="CHEBI:30616"/>
    </ligand>
</feature>
<dbReference type="GO" id="GO:0004674">
    <property type="term" value="F:protein serine/threonine kinase activity"/>
    <property type="evidence" value="ECO:0007669"/>
    <property type="project" value="UniProtKB-KW"/>
</dbReference>
<dbReference type="PANTHER" id="PTHR44329">
    <property type="entry name" value="SERINE/THREONINE-PROTEIN KINASE TNNI3K-RELATED"/>
    <property type="match status" value="1"/>
</dbReference>
<dbReference type="eggNOG" id="KOG0192">
    <property type="taxonomic scope" value="Eukaryota"/>
</dbReference>
<dbReference type="PROSITE" id="PS00107">
    <property type="entry name" value="PROTEIN_KINASE_ATP"/>
    <property type="match status" value="1"/>
</dbReference>